<dbReference type="InterPro" id="IPR013783">
    <property type="entry name" value="Ig-like_fold"/>
</dbReference>
<dbReference type="EMBL" id="BMDI01000001">
    <property type="protein sequence ID" value="GGI16060.1"/>
    <property type="molecule type" value="Genomic_DNA"/>
</dbReference>
<dbReference type="PIRSF" id="PIRSF029644">
    <property type="entry name" value="UCP029644"/>
    <property type="match status" value="1"/>
</dbReference>
<comment type="caution">
    <text evidence="2">The sequence shown here is derived from an EMBL/GenBank/DDBJ whole genome shotgun (WGS) entry which is preliminary data.</text>
</comment>
<feature type="domain" description="LysM" evidence="1">
    <location>
        <begin position="8"/>
        <end position="55"/>
    </location>
</feature>
<dbReference type="Pfam" id="PF04773">
    <property type="entry name" value="FecR"/>
    <property type="match status" value="1"/>
</dbReference>
<dbReference type="Gene3D" id="2.60.40.10">
    <property type="entry name" value="Immunoglobulins"/>
    <property type="match status" value="1"/>
</dbReference>
<dbReference type="InterPro" id="IPR006860">
    <property type="entry name" value="FecR"/>
</dbReference>
<dbReference type="InterPro" id="IPR036779">
    <property type="entry name" value="LysM_dom_sf"/>
</dbReference>
<evidence type="ECO:0000313" key="2">
    <source>
        <dbReference type="EMBL" id="GGI16060.1"/>
    </source>
</evidence>
<keyword evidence="3" id="KW-1185">Reference proteome</keyword>
<reference evidence="3" key="1">
    <citation type="journal article" date="2019" name="Int. J. Syst. Evol. Microbiol.">
        <title>The Global Catalogue of Microorganisms (GCM) 10K type strain sequencing project: providing services to taxonomists for standard genome sequencing and annotation.</title>
        <authorList>
            <consortium name="The Broad Institute Genomics Platform"/>
            <consortium name="The Broad Institute Genome Sequencing Center for Infectious Disease"/>
            <person name="Wu L."/>
            <person name="Ma J."/>
        </authorList>
    </citation>
    <scope>NUCLEOTIDE SEQUENCE [LARGE SCALE GENOMIC DNA]</scope>
    <source>
        <strain evidence="3">CCM 2767</strain>
    </source>
</reference>
<dbReference type="Gene3D" id="2.60.120.1440">
    <property type="match status" value="1"/>
</dbReference>
<gene>
    <name evidence="2" type="ORF">GCM10008066_02070</name>
</gene>
<dbReference type="SMART" id="SM00257">
    <property type="entry name" value="LysM"/>
    <property type="match status" value="1"/>
</dbReference>
<dbReference type="Gene3D" id="3.10.350.10">
    <property type="entry name" value="LysM domain"/>
    <property type="match status" value="1"/>
</dbReference>
<dbReference type="PROSITE" id="PS51782">
    <property type="entry name" value="LYSM"/>
    <property type="match status" value="1"/>
</dbReference>
<sequence>MRIAPEGIWYTVARDETLSSISQKFTGEVRHWSTIGAVNKIENDRTIPIGRIVLIPARLLKPVAASARINSLFGDIRIKDSNGNPVEARVNTQVKEGDTLSTMAESFISLVLEDGSQITLPPESTINLRTLRMTQYLNSPRTRLFLERGRVESSVTPFNKSDSRYEVLSPLAVSGVRGTRFRVQYEDQRVINETTEGKVAVATDVKGKPDTQLVAAGFGTIVANKRVARPVSLLPVPNIQDGYQRQEKLPLQFSLAQAHAQQFLLRVSRDAHGIDNIAEVRVPANEGKGIARIADLPDGQYFLHTNAIDQHGLHGHRQTLPFEVAARPFAPFLMAPDRKFQANSSAAQISVPMQWSISGDIDHYRLQVATDNRFAAPLIDQLVTAGDGMAQQQVGLQVGTYFWRVASIESQSGKQGPFSDARPLTLIQGLPAPTTAIGEKEIHFSWSQTTPEQRFTFQLSAQEDFAKLVHQKETAVPEIAIPRPQSGTYYARIRSIESDGFVGTYSPPQKFVVPMQWQTEHGAPIQSQGQPLGSGF</sequence>
<proteinExistence type="predicted"/>
<evidence type="ECO:0000313" key="3">
    <source>
        <dbReference type="Proteomes" id="UP000642180"/>
    </source>
</evidence>
<dbReference type="PANTHER" id="PTHR38731:SF1">
    <property type="entry name" value="FECR PROTEIN DOMAIN-CONTAINING PROTEIN"/>
    <property type="match status" value="1"/>
</dbReference>
<accession>A0A8J3ALJ3</accession>
<evidence type="ECO:0000259" key="1">
    <source>
        <dbReference type="PROSITE" id="PS51782"/>
    </source>
</evidence>
<dbReference type="AlphaFoldDB" id="A0A8J3ALJ3"/>
<dbReference type="Proteomes" id="UP000642180">
    <property type="component" value="Unassembled WGS sequence"/>
</dbReference>
<dbReference type="PANTHER" id="PTHR38731">
    <property type="entry name" value="LIPL45-RELATED LIPOPROTEIN-RELATED"/>
    <property type="match status" value="1"/>
</dbReference>
<dbReference type="Pfam" id="PF01476">
    <property type="entry name" value="LysM"/>
    <property type="match status" value="1"/>
</dbReference>
<organism evidence="2 3">
    <name type="scientific">Oxalicibacterium faecigallinarum</name>
    <dbReference type="NCBI Taxonomy" id="573741"/>
    <lineage>
        <taxon>Bacteria</taxon>
        <taxon>Pseudomonadati</taxon>
        <taxon>Pseudomonadota</taxon>
        <taxon>Betaproteobacteria</taxon>
        <taxon>Burkholderiales</taxon>
        <taxon>Oxalobacteraceae</taxon>
        <taxon>Oxalicibacterium</taxon>
    </lineage>
</organism>
<dbReference type="InterPro" id="IPR018392">
    <property type="entry name" value="LysM"/>
</dbReference>
<name>A0A8J3ALJ3_9BURK</name>
<dbReference type="InterPro" id="IPR016930">
    <property type="entry name" value="UCP029644"/>
</dbReference>
<dbReference type="CDD" id="cd00118">
    <property type="entry name" value="LysM"/>
    <property type="match status" value="1"/>
</dbReference>
<protein>
    <recommendedName>
        <fullName evidence="1">LysM domain-containing protein</fullName>
    </recommendedName>
</protein>